<dbReference type="InterPro" id="IPR003593">
    <property type="entry name" value="AAA+_ATPase"/>
</dbReference>
<evidence type="ECO:0000256" key="4">
    <source>
        <dbReference type="ARBA" id="ARBA00022475"/>
    </source>
</evidence>
<dbReference type="Pfam" id="PF00005">
    <property type="entry name" value="ABC_tran"/>
    <property type="match status" value="1"/>
</dbReference>
<keyword evidence="4" id="KW-1003">Cell membrane</keyword>
<dbReference type="InterPro" id="IPR003439">
    <property type="entry name" value="ABC_transporter-like_ATP-bd"/>
</dbReference>
<keyword evidence="8" id="KW-0408">Iron</keyword>
<evidence type="ECO:0000256" key="6">
    <source>
        <dbReference type="ARBA" id="ARBA00022741"/>
    </source>
</evidence>
<dbReference type="GO" id="GO:0006826">
    <property type="term" value="P:iron ion transport"/>
    <property type="evidence" value="ECO:0007669"/>
    <property type="project" value="UniProtKB-KW"/>
</dbReference>
<evidence type="ECO:0000256" key="7">
    <source>
        <dbReference type="ARBA" id="ARBA00022840"/>
    </source>
</evidence>
<dbReference type="SUPFAM" id="SSF52540">
    <property type="entry name" value="P-loop containing nucleoside triphosphate hydrolases"/>
    <property type="match status" value="1"/>
</dbReference>
<dbReference type="PROSITE" id="PS00211">
    <property type="entry name" value="ABC_TRANSPORTER_1"/>
    <property type="match status" value="1"/>
</dbReference>
<dbReference type="CDD" id="cd03214">
    <property type="entry name" value="ABC_Iron-Siderophores_B12_Hemin"/>
    <property type="match status" value="1"/>
</dbReference>
<sequence>MINVSDVSYRIGKTTILDQVDLNLPKGGVTALIGPNGAGKSTLLSLIARILPLQDGTIEVDDLMVGACANDVLARKLSILPQASDAAPLLTVRELVSFGRYPYHNGRPSAKDAALVEQAIETFGLTGLASRRLDSLSGGQRQRAQVAMIYAQDTDYILLDEPLNNLDIAASRSLMKTLQELAQTHGRTIVIVLHDINYAAAYADRIIAMKQGTVVAVGHPNEVITAALLKDVFETDPKLHTLNGKVIIEV</sequence>
<dbReference type="STRING" id="1300350.Z948_3373"/>
<dbReference type="EMBL" id="JAMC01000006">
    <property type="protein sequence ID" value="KEJ88498.1"/>
    <property type="molecule type" value="Genomic_DNA"/>
</dbReference>
<keyword evidence="10" id="KW-0472">Membrane</keyword>
<evidence type="ECO:0000259" key="11">
    <source>
        <dbReference type="PROSITE" id="PS50893"/>
    </source>
</evidence>
<feature type="domain" description="ABC transporter" evidence="11">
    <location>
        <begin position="2"/>
        <end position="236"/>
    </location>
</feature>
<gene>
    <name evidence="12" type="ORF">DSW25_15530</name>
</gene>
<accession>A0A073IDS4</accession>
<dbReference type="PANTHER" id="PTHR42771:SF3">
    <property type="entry name" value="PETROBACTIN IMPORT ATP-BINDING PROTEIN YCLP"/>
    <property type="match status" value="1"/>
</dbReference>
<reference evidence="12 13" key="1">
    <citation type="submission" date="2014-01" db="EMBL/GenBank/DDBJ databases">
        <title>Sulfitobacter donghicola JCM 14565 Genome Sequencing.</title>
        <authorList>
            <person name="Lai Q."/>
            <person name="Hong Z."/>
        </authorList>
    </citation>
    <scope>NUCLEOTIDE SEQUENCE [LARGE SCALE GENOMIC DNA]</scope>
    <source>
        <strain evidence="12 13">JCM 14565</strain>
    </source>
</reference>
<evidence type="ECO:0000313" key="12">
    <source>
        <dbReference type="EMBL" id="KEJ88498.1"/>
    </source>
</evidence>
<dbReference type="SMART" id="SM00382">
    <property type="entry name" value="AAA"/>
    <property type="match status" value="1"/>
</dbReference>
<evidence type="ECO:0000256" key="9">
    <source>
        <dbReference type="ARBA" id="ARBA00023065"/>
    </source>
</evidence>
<dbReference type="InterPro" id="IPR051535">
    <property type="entry name" value="Siderophore_ABC-ATPase"/>
</dbReference>
<keyword evidence="5" id="KW-0410">Iron transport</keyword>
<dbReference type="GO" id="GO:0016887">
    <property type="term" value="F:ATP hydrolysis activity"/>
    <property type="evidence" value="ECO:0007669"/>
    <property type="project" value="InterPro"/>
</dbReference>
<dbReference type="RefSeq" id="WP_025060639.1">
    <property type="nucleotide sequence ID" value="NZ_JAMC01000006.1"/>
</dbReference>
<dbReference type="OrthoDB" id="9805601at2"/>
<dbReference type="Proteomes" id="UP000027734">
    <property type="component" value="Unassembled WGS sequence"/>
</dbReference>
<dbReference type="AlphaFoldDB" id="A0A073IDS4"/>
<dbReference type="PROSITE" id="PS50893">
    <property type="entry name" value="ABC_TRANSPORTER_2"/>
    <property type="match status" value="1"/>
</dbReference>
<dbReference type="InterPro" id="IPR017871">
    <property type="entry name" value="ABC_transporter-like_CS"/>
</dbReference>
<dbReference type="PANTHER" id="PTHR42771">
    <property type="entry name" value="IRON(3+)-HYDROXAMATE IMPORT ATP-BINDING PROTEIN FHUC"/>
    <property type="match status" value="1"/>
</dbReference>
<dbReference type="GO" id="GO:0005886">
    <property type="term" value="C:plasma membrane"/>
    <property type="evidence" value="ECO:0007669"/>
    <property type="project" value="UniProtKB-SubCell"/>
</dbReference>
<dbReference type="InterPro" id="IPR027417">
    <property type="entry name" value="P-loop_NTPase"/>
</dbReference>
<dbReference type="FunFam" id="3.40.50.300:FF:000134">
    <property type="entry name" value="Iron-enterobactin ABC transporter ATP-binding protein"/>
    <property type="match status" value="1"/>
</dbReference>
<evidence type="ECO:0000256" key="1">
    <source>
        <dbReference type="ARBA" id="ARBA00004202"/>
    </source>
</evidence>
<proteinExistence type="inferred from homology"/>
<evidence type="ECO:0000256" key="5">
    <source>
        <dbReference type="ARBA" id="ARBA00022496"/>
    </source>
</evidence>
<dbReference type="Gene3D" id="3.40.50.300">
    <property type="entry name" value="P-loop containing nucleotide triphosphate hydrolases"/>
    <property type="match status" value="1"/>
</dbReference>
<organism evidence="12 13">
    <name type="scientific">Sulfitobacter donghicola DSW-25 = KCTC 12864 = JCM 14565</name>
    <dbReference type="NCBI Taxonomy" id="1300350"/>
    <lineage>
        <taxon>Bacteria</taxon>
        <taxon>Pseudomonadati</taxon>
        <taxon>Pseudomonadota</taxon>
        <taxon>Alphaproteobacteria</taxon>
        <taxon>Rhodobacterales</taxon>
        <taxon>Roseobacteraceae</taxon>
        <taxon>Sulfitobacter</taxon>
    </lineage>
</organism>
<evidence type="ECO:0000313" key="13">
    <source>
        <dbReference type="Proteomes" id="UP000027734"/>
    </source>
</evidence>
<evidence type="ECO:0000256" key="10">
    <source>
        <dbReference type="ARBA" id="ARBA00023136"/>
    </source>
</evidence>
<dbReference type="GO" id="GO:0005524">
    <property type="term" value="F:ATP binding"/>
    <property type="evidence" value="ECO:0007669"/>
    <property type="project" value="UniProtKB-KW"/>
</dbReference>
<keyword evidence="9" id="KW-0406">Ion transport</keyword>
<comment type="similarity">
    <text evidence="2">Belongs to the ABC transporter superfamily.</text>
</comment>
<dbReference type="eggNOG" id="COG4604">
    <property type="taxonomic scope" value="Bacteria"/>
</dbReference>
<comment type="subcellular location">
    <subcellularLocation>
        <location evidence="1">Cell membrane</location>
        <topology evidence="1">Peripheral membrane protein</topology>
    </subcellularLocation>
</comment>
<evidence type="ECO:0000256" key="3">
    <source>
        <dbReference type="ARBA" id="ARBA00022448"/>
    </source>
</evidence>
<keyword evidence="6" id="KW-0547">Nucleotide-binding</keyword>
<protein>
    <submittedName>
        <fullName evidence="12">ABC transporter ATP-binding protein</fullName>
    </submittedName>
</protein>
<evidence type="ECO:0000256" key="2">
    <source>
        <dbReference type="ARBA" id="ARBA00005417"/>
    </source>
</evidence>
<keyword evidence="3" id="KW-0813">Transport</keyword>
<evidence type="ECO:0000256" key="8">
    <source>
        <dbReference type="ARBA" id="ARBA00023004"/>
    </source>
</evidence>
<keyword evidence="13" id="KW-1185">Reference proteome</keyword>
<comment type="caution">
    <text evidence="12">The sequence shown here is derived from an EMBL/GenBank/DDBJ whole genome shotgun (WGS) entry which is preliminary data.</text>
</comment>
<name>A0A073IDS4_9RHOB</name>
<keyword evidence="7 12" id="KW-0067">ATP-binding</keyword>